<dbReference type="GO" id="GO:0003841">
    <property type="term" value="F:1-acylglycerol-3-phosphate O-acyltransferase activity"/>
    <property type="evidence" value="ECO:0007669"/>
    <property type="project" value="UniProtKB-UniRule"/>
</dbReference>
<evidence type="ECO:0000313" key="7">
    <source>
        <dbReference type="EMBL" id="KTW30935.1"/>
    </source>
</evidence>
<dbReference type="GO" id="GO:0016020">
    <property type="term" value="C:membrane"/>
    <property type="evidence" value="ECO:0007669"/>
    <property type="project" value="InterPro"/>
</dbReference>
<comment type="similarity">
    <text evidence="1 4">Belongs to the 1-acyl-sn-glycerol-3-phosphate acyltransferase family.</text>
</comment>
<dbReference type="InterPro" id="IPR004552">
    <property type="entry name" value="AGP_acyltrans"/>
</dbReference>
<keyword evidence="4" id="KW-0594">Phospholipid biosynthesis</keyword>
<dbReference type="PANTHER" id="PTHR10434">
    <property type="entry name" value="1-ACYL-SN-GLYCEROL-3-PHOSPHATE ACYLTRANSFERASE"/>
    <property type="match status" value="1"/>
</dbReference>
<dbReference type="CDD" id="cd07989">
    <property type="entry name" value="LPLAT_AGPAT-like"/>
    <property type="match status" value="1"/>
</dbReference>
<dbReference type="Proteomes" id="UP000053447">
    <property type="component" value="Unassembled WGS sequence"/>
</dbReference>
<dbReference type="SMART" id="SM00563">
    <property type="entry name" value="PlsC"/>
    <property type="match status" value="1"/>
</dbReference>
<evidence type="ECO:0000256" key="5">
    <source>
        <dbReference type="SAM" id="Phobius"/>
    </source>
</evidence>
<keyword evidence="4" id="KW-0444">Lipid biosynthesis</keyword>
<comment type="caution">
    <text evidence="7">The sequence shown here is derived from an EMBL/GenBank/DDBJ whole genome shotgun (WGS) entry which is preliminary data.</text>
</comment>
<keyword evidence="4" id="KW-1208">Phospholipid metabolism</keyword>
<keyword evidence="3 4" id="KW-0012">Acyltransferase</keyword>
<dbReference type="VEuPathDB" id="FungiDB:T551_01487"/>
<feature type="transmembrane region" description="Helical" evidence="5">
    <location>
        <begin position="12"/>
        <end position="34"/>
    </location>
</feature>
<dbReference type="GO" id="GO:0005811">
    <property type="term" value="C:lipid droplet"/>
    <property type="evidence" value="ECO:0007669"/>
    <property type="project" value="EnsemblFungi"/>
</dbReference>
<dbReference type="GeneID" id="28940005"/>
<sequence length="258" mass="29649">MYNIGFWSKSFLYYFTLFISASFGVVSSAVLYLLGKSNISQWLTARACNLITSPAIRVKIQVENEFFMKTRPCVFICNHQSELDILLLGRLFPKYCSIVAKKSLKFVPFLGWFMILSNTTFIDRRNRESAIKTIEEACKQIRDNKVNDLLTDYSNIKKQSAWIFVEGTRSQFKTPDLLPFKKGAFHLAIQARVPIVPIVIANYSSIYHLESRIFKSGVIKVKVLEPIDTTSFSPSDIEQVILETHKKMLKTIKELHQS</sequence>
<evidence type="ECO:0000256" key="2">
    <source>
        <dbReference type="ARBA" id="ARBA00022679"/>
    </source>
</evidence>
<reference evidence="8" key="1">
    <citation type="journal article" date="2016" name="Nat. Commun.">
        <title>Genome analysis of three Pneumocystis species reveals adaptation mechanisms to life exclusively in mammalian hosts.</title>
        <authorList>
            <person name="Ma L."/>
            <person name="Chen Z."/>
            <person name="Huang D.W."/>
            <person name="Kutty G."/>
            <person name="Ishihara M."/>
            <person name="Wang H."/>
            <person name="Abouelleil A."/>
            <person name="Bishop L."/>
            <person name="Davey E."/>
            <person name="Deng R."/>
            <person name="Deng X."/>
            <person name="Fan L."/>
            <person name="Fantoni G."/>
            <person name="Fitzgerald M."/>
            <person name="Gogineni E."/>
            <person name="Goldberg J.M."/>
            <person name="Handley G."/>
            <person name="Hu X."/>
            <person name="Huber C."/>
            <person name="Jiao X."/>
            <person name="Jones K."/>
            <person name="Levin J.Z."/>
            <person name="Liu Y."/>
            <person name="Macdonald P."/>
            <person name="Melnikov A."/>
            <person name="Raley C."/>
            <person name="Sassi M."/>
            <person name="Sherman B.T."/>
            <person name="Song X."/>
            <person name="Sykes S."/>
            <person name="Tran B."/>
            <person name="Walsh L."/>
            <person name="Xia Y."/>
            <person name="Yang J."/>
            <person name="Young S."/>
            <person name="Zeng Q."/>
            <person name="Zheng X."/>
            <person name="Stephens R."/>
            <person name="Nusbaum C."/>
            <person name="Birren B.W."/>
            <person name="Azadi P."/>
            <person name="Lempicki R.A."/>
            <person name="Cuomo C.A."/>
            <person name="Kovacs J.A."/>
        </authorList>
    </citation>
    <scope>NUCLEOTIDE SEQUENCE [LARGE SCALE GENOMIC DNA]</scope>
    <source>
        <strain evidence="8">RU7</strain>
    </source>
</reference>
<dbReference type="STRING" id="1408657.A0A0W4ZRD1"/>
<dbReference type="eggNOG" id="KOG2848">
    <property type="taxonomic scope" value="Eukaryota"/>
</dbReference>
<keyword evidence="5" id="KW-0472">Membrane</keyword>
<accession>A0A0W4ZRD1</accession>
<dbReference type="EC" id="2.3.1.51" evidence="4"/>
<evidence type="ECO:0000256" key="1">
    <source>
        <dbReference type="ARBA" id="ARBA00008655"/>
    </source>
</evidence>
<protein>
    <recommendedName>
        <fullName evidence="4">1-acyl-sn-glycerol-3-phosphate acyltransferase</fullName>
        <ecNumber evidence="4">2.3.1.51</ecNumber>
    </recommendedName>
</protein>
<dbReference type="InterPro" id="IPR002123">
    <property type="entry name" value="Plipid/glycerol_acylTrfase"/>
</dbReference>
<dbReference type="SUPFAM" id="SSF69593">
    <property type="entry name" value="Glycerol-3-phosphate (1)-acyltransferase"/>
    <property type="match status" value="1"/>
</dbReference>
<dbReference type="AlphaFoldDB" id="A0A0W4ZRD1"/>
<dbReference type="NCBIfam" id="TIGR00530">
    <property type="entry name" value="AGP_acyltrn"/>
    <property type="match status" value="1"/>
</dbReference>
<keyword evidence="5" id="KW-0812">Transmembrane</keyword>
<dbReference type="GO" id="GO:0006654">
    <property type="term" value="P:phosphatidic acid biosynthetic process"/>
    <property type="evidence" value="ECO:0007669"/>
    <property type="project" value="TreeGrafter"/>
</dbReference>
<keyword evidence="4" id="KW-0443">Lipid metabolism</keyword>
<dbReference type="EMBL" id="LFWA01000006">
    <property type="protein sequence ID" value="KTW30935.1"/>
    <property type="molecule type" value="Genomic_DNA"/>
</dbReference>
<feature type="domain" description="Phospholipid/glycerol acyltransferase" evidence="6">
    <location>
        <begin position="73"/>
        <end position="203"/>
    </location>
</feature>
<organism evidence="7 8">
    <name type="scientific">Pneumocystis jirovecii (strain RU7)</name>
    <name type="common">Human pneumocystis pneumonia agent</name>
    <dbReference type="NCBI Taxonomy" id="1408657"/>
    <lineage>
        <taxon>Eukaryota</taxon>
        <taxon>Fungi</taxon>
        <taxon>Dikarya</taxon>
        <taxon>Ascomycota</taxon>
        <taxon>Taphrinomycotina</taxon>
        <taxon>Pneumocystomycetes</taxon>
        <taxon>Pneumocystaceae</taxon>
        <taxon>Pneumocystis</taxon>
    </lineage>
</organism>
<comment type="catalytic activity">
    <reaction evidence="4">
        <text>a 1-acyl-sn-glycero-3-phosphate + an acyl-CoA = a 1,2-diacyl-sn-glycero-3-phosphate + CoA</text>
        <dbReference type="Rhea" id="RHEA:19709"/>
        <dbReference type="ChEBI" id="CHEBI:57287"/>
        <dbReference type="ChEBI" id="CHEBI:57970"/>
        <dbReference type="ChEBI" id="CHEBI:58342"/>
        <dbReference type="ChEBI" id="CHEBI:58608"/>
        <dbReference type="EC" id="2.3.1.51"/>
    </reaction>
</comment>
<keyword evidence="2 4" id="KW-0808">Transferase</keyword>
<dbReference type="GO" id="GO:0005783">
    <property type="term" value="C:endoplasmic reticulum"/>
    <property type="evidence" value="ECO:0007669"/>
    <property type="project" value="TreeGrafter"/>
</dbReference>
<evidence type="ECO:0000256" key="4">
    <source>
        <dbReference type="RuleBase" id="RU361267"/>
    </source>
</evidence>
<dbReference type="OrthoDB" id="202234at2759"/>
<keyword evidence="5" id="KW-1133">Transmembrane helix</keyword>
<comment type="domain">
    <text evidence="4">The HXXXXD motif is essential for acyltransferase activity and may constitute the binding site for the phosphate moiety of the glycerol-3-phosphate.</text>
</comment>
<dbReference type="RefSeq" id="XP_018229925.1">
    <property type="nucleotide sequence ID" value="XM_018373750.1"/>
</dbReference>
<proteinExistence type="inferred from homology"/>
<dbReference type="Pfam" id="PF01553">
    <property type="entry name" value="Acyltransferase"/>
    <property type="match status" value="1"/>
</dbReference>
<dbReference type="PANTHER" id="PTHR10434:SF11">
    <property type="entry name" value="1-ACYL-SN-GLYCEROL-3-PHOSPHATE ACYLTRANSFERASE"/>
    <property type="match status" value="1"/>
</dbReference>
<evidence type="ECO:0000313" key="8">
    <source>
        <dbReference type="Proteomes" id="UP000053447"/>
    </source>
</evidence>
<evidence type="ECO:0000256" key="3">
    <source>
        <dbReference type="ARBA" id="ARBA00023315"/>
    </source>
</evidence>
<evidence type="ECO:0000259" key="6">
    <source>
        <dbReference type="SMART" id="SM00563"/>
    </source>
</evidence>
<keyword evidence="8" id="KW-1185">Reference proteome</keyword>
<name>A0A0W4ZRD1_PNEJ7</name>
<gene>
    <name evidence="7" type="ORF">T551_01487</name>
</gene>